<dbReference type="InterPro" id="IPR027417">
    <property type="entry name" value="P-loop_NTPase"/>
</dbReference>
<dbReference type="FunFam" id="1.20.1560.10:FF:000006">
    <property type="entry name" value="ATP-binding cassette, sub-family C (CFTR/MRP), member 9"/>
    <property type="match status" value="1"/>
</dbReference>
<dbReference type="HOGENOM" id="CLU_000604_27_1_1"/>
<dbReference type="PANTHER" id="PTHR24223:SF456">
    <property type="entry name" value="MULTIDRUG RESISTANCE-ASSOCIATED PROTEIN LETHAL(2)03659"/>
    <property type="match status" value="1"/>
</dbReference>
<dbReference type="SMART" id="SM00382">
    <property type="entry name" value="AAA"/>
    <property type="match status" value="2"/>
</dbReference>
<evidence type="ECO:0000313" key="14">
    <source>
        <dbReference type="Proteomes" id="UP000017559"/>
    </source>
</evidence>
<dbReference type="InterPro" id="IPR003439">
    <property type="entry name" value="ABC_transporter-like_ATP-bd"/>
</dbReference>
<keyword evidence="5" id="KW-0547">Nucleotide-binding</keyword>
<sequence>MKIWNPFHPPPAQPGFAAGKVIPERKAFFLSQIFLSWLDPLLKVGFSRPLQHDDLWSLPPDRLTDALTDKLEKEFNARSSSLASKPSEDVEKAERRDENGPNSAESSAAPSDSEGDSTLLKSLHSIFFVRWWTVGILHLFAESLRITTPLVTKVILTWLAESYIFYRTTEEQRNAFGISNQPPPGIGYGIGLAFALFAMLEVASLATNHYLQMSMSIGLSVRASIIGSIFRKSLRLSGKARAKHTTGQVMTMISSDATRLDQFVMYAHNVWIAPVQLIVGIALLIANLGYSALVGLGVLIFGLPIQGIFAFIIYQQRNKGVKITDTRIRLTTEVLQGIRLLKYYAWEDFYTDQIAALRKGELETNKNSTIAQSALIACVQFLPLLASVLSFITYSLSGHDLSVATIFTSLQFFNIIRIPLIMLPFVLSGLSEFIVALRRIGLFLKAEERADPPTIDFGSKYAIHIDNGSFSWDTAEGAEKKQEDEGSKKDAANSSSKKGKGQKKEEKENTILPVSTSADNTEPDKSTINSSEKEKAPFQLTNINLTIPRGSFVAIVGRVGSGKSSLLQAMLGEIKKIHGRCVFGGTLAYVPQMSWIRNATMKENIAGEDVNEQRFQDVLRACSLERDVQLLPHGVNTEIGEKGINLSGGQKARVCLARAAYSSADIVLLDDPLSAVDSYVGRAILENCFLSGPLSDRTRILVTHALHVLDKADYIYVMEDGTIKEEGTYQDLIQNGPSFSRLINEYGQRNIETRTGRNEQRKVDSEKDDGSNQVRDALMQAEERSTGAVTWSTYSRYLRHAGSVAWAPVVLGLLAVAQAAEVGNNLFLGFWTSRSIEGFRQGDYIALYASLGAAQAIFTFIVSYCVAIIGINASFSMFRAALSRVLKSPVAFFDTTPMGRVLSRLSKDQDTLDTLLPFNMLQFLFIVFSVFGTVALVFYTLPLLGIIFGPVLIIYYGFSVYYRRTSVEVKRLDSLSRSAFYSSYSETLTGLTTVRAYGDEGRAVRDAECKLDAEMRAYYLTVTLQRWLAMRLDLFASILIWGIVVAAARERTSVDPSKIGVVITYALSITGTFSEMVNAFAQNEQNMNAAERLLVYTSLTPEKDDGNAKNLSTNWPSEGGVVFKDVEFAYRDGLPLVLKGITFHVKSGEKIGIVGRTGAGKSSIIQALFRIAGLKGGSIEIDGVNISDVPLDILRQRIALVPQDSTLFLGTLRENLDPLKTRTDAELISAMQRAWLISDDESKESKFNLDSAVGDDGSNFSAGEKQLVALCRALVKQSRIIVLDEATSNVDAETDAKLQRTIQTEFAASTILCIAHRLNTIAHYDRVLVMNDGKVAEYGSVMELFDTPHSMFRTLCDEADLKREDIARIREAHGRSAIS</sequence>
<dbReference type="FunFam" id="3.40.50.300:FF:000997">
    <property type="entry name" value="Multidrug resistance-associated protein 1"/>
    <property type="match status" value="1"/>
</dbReference>
<feature type="transmembrane region" description="Helical" evidence="10">
    <location>
        <begin position="943"/>
        <end position="962"/>
    </location>
</feature>
<dbReference type="Gene3D" id="1.20.1560.10">
    <property type="entry name" value="ABC transporter type 1, transmembrane domain"/>
    <property type="match status" value="2"/>
</dbReference>
<evidence type="ECO:0000256" key="8">
    <source>
        <dbReference type="ARBA" id="ARBA00023136"/>
    </source>
</evidence>
<feature type="domain" description="ABC transmembrane type-1" evidence="12">
    <location>
        <begin position="809"/>
        <end position="1082"/>
    </location>
</feature>
<dbReference type="InterPro" id="IPR011527">
    <property type="entry name" value="ABC1_TM_dom"/>
</dbReference>
<dbReference type="SUPFAM" id="SSF90123">
    <property type="entry name" value="ABC transporter transmembrane region"/>
    <property type="match status" value="2"/>
</dbReference>
<feature type="transmembrane region" description="Helical" evidence="10">
    <location>
        <begin position="374"/>
        <end position="396"/>
    </location>
</feature>
<keyword evidence="3" id="KW-0813">Transport</keyword>
<dbReference type="Proteomes" id="UP000017559">
    <property type="component" value="Unassembled WGS sequence"/>
</dbReference>
<feature type="compositionally biased region" description="Basic and acidic residues" evidence="9">
    <location>
        <begin position="86"/>
        <end position="99"/>
    </location>
</feature>
<keyword evidence="6" id="KW-0067">ATP-binding</keyword>
<dbReference type="FunFam" id="3.40.50.300:FF:000565">
    <property type="entry name" value="ABC bile acid transporter"/>
    <property type="match status" value="1"/>
</dbReference>
<evidence type="ECO:0000256" key="6">
    <source>
        <dbReference type="ARBA" id="ARBA00022840"/>
    </source>
</evidence>
<organism evidence="13 14">
    <name type="scientific">Moniliophthora roreri (strain MCA 2997)</name>
    <name type="common">Cocoa frosty pod rot fungus</name>
    <name type="synonym">Crinipellis roreri</name>
    <dbReference type="NCBI Taxonomy" id="1381753"/>
    <lineage>
        <taxon>Eukaryota</taxon>
        <taxon>Fungi</taxon>
        <taxon>Dikarya</taxon>
        <taxon>Basidiomycota</taxon>
        <taxon>Agaricomycotina</taxon>
        <taxon>Agaricomycetes</taxon>
        <taxon>Agaricomycetidae</taxon>
        <taxon>Agaricales</taxon>
        <taxon>Marasmiineae</taxon>
        <taxon>Marasmiaceae</taxon>
        <taxon>Moniliophthora</taxon>
    </lineage>
</organism>
<feature type="transmembrane region" description="Helical" evidence="10">
    <location>
        <begin position="416"/>
        <end position="437"/>
    </location>
</feature>
<feature type="transmembrane region" description="Helical" evidence="10">
    <location>
        <begin position="914"/>
        <end position="937"/>
    </location>
</feature>
<dbReference type="InterPro" id="IPR036640">
    <property type="entry name" value="ABC1_TM_sf"/>
</dbReference>
<keyword evidence="7 10" id="KW-1133">Transmembrane helix</keyword>
<protein>
    <submittedName>
        <fullName evidence="13">Abc transporter</fullName>
    </submittedName>
</protein>
<evidence type="ECO:0000259" key="11">
    <source>
        <dbReference type="PROSITE" id="PS50893"/>
    </source>
</evidence>
<feature type="domain" description="ABC transporter" evidence="11">
    <location>
        <begin position="1121"/>
        <end position="1357"/>
    </location>
</feature>
<feature type="transmembrane region" description="Helical" evidence="10">
    <location>
        <begin position="844"/>
        <end position="869"/>
    </location>
</feature>
<keyword evidence="8 10" id="KW-0472">Membrane</keyword>
<evidence type="ECO:0000256" key="4">
    <source>
        <dbReference type="ARBA" id="ARBA00022692"/>
    </source>
</evidence>
<evidence type="ECO:0000256" key="9">
    <source>
        <dbReference type="SAM" id="MobiDB-lite"/>
    </source>
</evidence>
<dbReference type="InterPro" id="IPR003593">
    <property type="entry name" value="AAA+_ATPase"/>
</dbReference>
<gene>
    <name evidence="13" type="ORF">Moror_14253</name>
</gene>
<dbReference type="EMBL" id="AWSO01000122">
    <property type="protein sequence ID" value="ESK94758.1"/>
    <property type="molecule type" value="Genomic_DNA"/>
</dbReference>
<dbReference type="CDD" id="cd03250">
    <property type="entry name" value="ABCC_MRP_domain1"/>
    <property type="match status" value="1"/>
</dbReference>
<reference evidence="13 14" key="1">
    <citation type="journal article" date="2014" name="BMC Genomics">
        <title>Genome and secretome analysis of the hemibiotrophic fungal pathogen, Moniliophthora roreri, which causes frosty pod rot disease of cacao: mechanisms of the biotrophic and necrotrophic phases.</title>
        <authorList>
            <person name="Meinhardt L.W."/>
            <person name="Costa G.G.L."/>
            <person name="Thomazella D.P.T."/>
            <person name="Teixeira P.J.P.L."/>
            <person name="Carazzolle M.F."/>
            <person name="Schuster S.C."/>
            <person name="Carlson J.E."/>
            <person name="Guiltinan M.J."/>
            <person name="Mieczkowski P."/>
            <person name="Farmer A."/>
            <person name="Ramaraj T."/>
            <person name="Crozier J."/>
            <person name="Davis R.E."/>
            <person name="Shao J."/>
            <person name="Melnick R.L."/>
            <person name="Pereira G.A.G."/>
            <person name="Bailey B.A."/>
        </authorList>
    </citation>
    <scope>NUCLEOTIDE SEQUENCE [LARGE SCALE GENOMIC DNA]</scope>
    <source>
        <strain evidence="13 14">MCA 2997</strain>
    </source>
</reference>
<dbReference type="GO" id="GO:0140359">
    <property type="term" value="F:ABC-type transporter activity"/>
    <property type="evidence" value="ECO:0007669"/>
    <property type="project" value="InterPro"/>
</dbReference>
<evidence type="ECO:0000259" key="12">
    <source>
        <dbReference type="PROSITE" id="PS50929"/>
    </source>
</evidence>
<evidence type="ECO:0000256" key="2">
    <source>
        <dbReference type="ARBA" id="ARBA00009726"/>
    </source>
</evidence>
<dbReference type="OrthoDB" id="6500128at2759"/>
<feature type="region of interest" description="Disordered" evidence="9">
    <location>
        <begin position="77"/>
        <end position="114"/>
    </location>
</feature>
<evidence type="ECO:0000256" key="10">
    <source>
        <dbReference type="SAM" id="Phobius"/>
    </source>
</evidence>
<comment type="subcellular location">
    <subcellularLocation>
        <location evidence="1">Membrane</location>
        <topology evidence="1">Multi-pass membrane protein</topology>
    </subcellularLocation>
</comment>
<dbReference type="GO" id="GO:0005524">
    <property type="term" value="F:ATP binding"/>
    <property type="evidence" value="ECO:0007669"/>
    <property type="project" value="UniProtKB-KW"/>
</dbReference>
<evidence type="ECO:0000313" key="13">
    <source>
        <dbReference type="EMBL" id="ESK94758.1"/>
    </source>
</evidence>
<name>V2X6I0_MONRO</name>
<feature type="transmembrane region" description="Helical" evidence="10">
    <location>
        <begin position="1028"/>
        <end position="1048"/>
    </location>
</feature>
<proteinExistence type="inferred from homology"/>
<dbReference type="CDD" id="cd03244">
    <property type="entry name" value="ABCC_MRP_domain2"/>
    <property type="match status" value="1"/>
</dbReference>
<feature type="transmembrane region" description="Helical" evidence="10">
    <location>
        <begin position="186"/>
        <end position="204"/>
    </location>
</feature>
<dbReference type="KEGG" id="mrr:Moror_14253"/>
<evidence type="ECO:0000256" key="7">
    <source>
        <dbReference type="ARBA" id="ARBA00022989"/>
    </source>
</evidence>
<feature type="compositionally biased region" description="Basic and acidic residues" evidence="9">
    <location>
        <begin position="477"/>
        <end position="491"/>
    </location>
</feature>
<dbReference type="FunFam" id="1.20.1560.10:FF:000010">
    <property type="entry name" value="Multidrug resistance-associated ABC transporter"/>
    <property type="match status" value="1"/>
</dbReference>
<evidence type="ECO:0000256" key="3">
    <source>
        <dbReference type="ARBA" id="ARBA00022448"/>
    </source>
</evidence>
<keyword evidence="4 10" id="KW-0812">Transmembrane</keyword>
<feature type="transmembrane region" description="Helical" evidence="10">
    <location>
        <begin position="292"/>
        <end position="314"/>
    </location>
</feature>
<dbReference type="SUPFAM" id="SSF52540">
    <property type="entry name" value="P-loop containing nucleoside triphosphate hydrolases"/>
    <property type="match status" value="2"/>
</dbReference>
<dbReference type="Pfam" id="PF00664">
    <property type="entry name" value="ABC_membrane"/>
    <property type="match status" value="2"/>
</dbReference>
<keyword evidence="14" id="KW-1185">Reference proteome</keyword>
<dbReference type="CDD" id="cd18606">
    <property type="entry name" value="ABC_6TM_YOR1_D2_like"/>
    <property type="match status" value="1"/>
</dbReference>
<dbReference type="InterPro" id="IPR017871">
    <property type="entry name" value="ABC_transporter-like_CS"/>
</dbReference>
<feature type="transmembrane region" description="Helical" evidence="10">
    <location>
        <begin position="263"/>
        <end position="286"/>
    </location>
</feature>
<dbReference type="Gene3D" id="3.40.50.300">
    <property type="entry name" value="P-loop containing nucleotide triphosphate hydrolases"/>
    <property type="match status" value="2"/>
</dbReference>
<comment type="caution">
    <text evidence="13">The sequence shown here is derived from an EMBL/GenBank/DDBJ whole genome shotgun (WGS) entry which is preliminary data.</text>
</comment>
<evidence type="ECO:0000256" key="5">
    <source>
        <dbReference type="ARBA" id="ARBA00022741"/>
    </source>
</evidence>
<feature type="transmembrane region" description="Helical" evidence="10">
    <location>
        <begin position="804"/>
        <end position="824"/>
    </location>
</feature>
<dbReference type="PROSITE" id="PS00211">
    <property type="entry name" value="ABC_TRANSPORTER_1"/>
    <property type="match status" value="2"/>
</dbReference>
<dbReference type="Pfam" id="PF00005">
    <property type="entry name" value="ABC_tran"/>
    <property type="match status" value="2"/>
</dbReference>
<feature type="domain" description="ABC transporter" evidence="11">
    <location>
        <begin position="525"/>
        <end position="745"/>
    </location>
</feature>
<feature type="region of interest" description="Disordered" evidence="9">
    <location>
        <begin position="474"/>
        <end position="533"/>
    </location>
</feature>
<feature type="compositionally biased region" description="Polar residues" evidence="9">
    <location>
        <begin position="512"/>
        <end position="530"/>
    </location>
</feature>
<dbReference type="GO" id="GO:0016020">
    <property type="term" value="C:membrane"/>
    <property type="evidence" value="ECO:0007669"/>
    <property type="project" value="UniProtKB-SubCell"/>
</dbReference>
<dbReference type="CDD" id="cd18597">
    <property type="entry name" value="ABC_6TM_YOR1_D1_like"/>
    <property type="match status" value="1"/>
</dbReference>
<dbReference type="GO" id="GO:0016887">
    <property type="term" value="F:ATP hydrolysis activity"/>
    <property type="evidence" value="ECO:0007669"/>
    <property type="project" value="InterPro"/>
</dbReference>
<evidence type="ECO:0000256" key="1">
    <source>
        <dbReference type="ARBA" id="ARBA00004141"/>
    </source>
</evidence>
<dbReference type="InterPro" id="IPR050173">
    <property type="entry name" value="ABC_transporter_C-like"/>
</dbReference>
<comment type="similarity">
    <text evidence="2">Belongs to the ABC transporter superfamily. ABCC family. Conjugate transporter (TC 3.A.1.208) subfamily.</text>
</comment>
<dbReference type="PROSITE" id="PS50893">
    <property type="entry name" value="ABC_TRANSPORTER_2"/>
    <property type="match status" value="2"/>
</dbReference>
<feature type="domain" description="ABC transmembrane type-1" evidence="12">
    <location>
        <begin position="132"/>
        <end position="432"/>
    </location>
</feature>
<dbReference type="PANTHER" id="PTHR24223">
    <property type="entry name" value="ATP-BINDING CASSETTE SUB-FAMILY C"/>
    <property type="match status" value="1"/>
</dbReference>
<feature type="compositionally biased region" description="Low complexity" evidence="9">
    <location>
        <begin position="100"/>
        <end position="112"/>
    </location>
</feature>
<dbReference type="PROSITE" id="PS50929">
    <property type="entry name" value="ABC_TM1F"/>
    <property type="match status" value="2"/>
</dbReference>
<accession>V2X6I0</accession>